<dbReference type="GO" id="GO:0004324">
    <property type="term" value="F:ferredoxin-NADP+ reductase activity"/>
    <property type="evidence" value="ECO:0007669"/>
    <property type="project" value="UniProtKB-UniRule"/>
</dbReference>
<dbReference type="HAMAP" id="MF_01685">
    <property type="entry name" value="FENR2"/>
    <property type="match status" value="1"/>
</dbReference>
<dbReference type="EC" id="1.18.1.2" evidence="6"/>
<feature type="binding site" evidence="6">
    <location>
        <position position="125"/>
    </location>
    <ligand>
        <name>FAD</name>
        <dbReference type="ChEBI" id="CHEBI:57692"/>
    </ligand>
</feature>
<dbReference type="InterPro" id="IPR022890">
    <property type="entry name" value="Fd--NADP_Rdtase_type_2"/>
</dbReference>
<feature type="binding site" evidence="6">
    <location>
        <position position="18"/>
    </location>
    <ligand>
        <name>FAD</name>
        <dbReference type="ChEBI" id="CHEBI:57692"/>
    </ligand>
</feature>
<evidence type="ECO:0000256" key="4">
    <source>
        <dbReference type="ARBA" id="ARBA00022857"/>
    </source>
</evidence>
<feature type="binding site" evidence="6">
    <location>
        <position position="285"/>
    </location>
    <ligand>
        <name>FAD</name>
        <dbReference type="ChEBI" id="CHEBI:57692"/>
    </ligand>
</feature>
<dbReference type="AlphaFoldDB" id="A0A917WY19"/>
<dbReference type="PRINTS" id="PR00368">
    <property type="entry name" value="FADPNR"/>
</dbReference>
<gene>
    <name evidence="8" type="primary">ycgT</name>
    <name evidence="8" type="ORF">GCM10011351_28760</name>
</gene>
<dbReference type="Gene3D" id="3.50.50.60">
    <property type="entry name" value="FAD/NAD(P)-binding domain"/>
    <property type="match status" value="2"/>
</dbReference>
<feature type="binding site" evidence="6">
    <location>
        <position position="45"/>
    </location>
    <ligand>
        <name>FAD</name>
        <dbReference type="ChEBI" id="CHEBI:57692"/>
    </ligand>
</feature>
<keyword evidence="5 6" id="KW-0560">Oxidoreductase</keyword>
<proteinExistence type="inferred from homology"/>
<comment type="similarity">
    <text evidence="6">Belongs to the ferredoxin--NADP reductase type 2 family.</text>
</comment>
<dbReference type="PANTHER" id="PTHR48105">
    <property type="entry name" value="THIOREDOXIN REDUCTASE 1-RELATED-RELATED"/>
    <property type="match status" value="1"/>
</dbReference>
<comment type="catalytic activity">
    <reaction evidence="6">
        <text>2 reduced [2Fe-2S]-[ferredoxin] + NADP(+) + H(+) = 2 oxidized [2Fe-2S]-[ferredoxin] + NADPH</text>
        <dbReference type="Rhea" id="RHEA:20125"/>
        <dbReference type="Rhea" id="RHEA-COMP:10000"/>
        <dbReference type="Rhea" id="RHEA-COMP:10001"/>
        <dbReference type="ChEBI" id="CHEBI:15378"/>
        <dbReference type="ChEBI" id="CHEBI:33737"/>
        <dbReference type="ChEBI" id="CHEBI:33738"/>
        <dbReference type="ChEBI" id="CHEBI:57783"/>
        <dbReference type="ChEBI" id="CHEBI:58349"/>
        <dbReference type="EC" id="1.18.1.2"/>
    </reaction>
</comment>
<evidence type="ECO:0000256" key="2">
    <source>
        <dbReference type="ARBA" id="ARBA00022630"/>
    </source>
</evidence>
<keyword evidence="3 6" id="KW-0274">FAD</keyword>
<dbReference type="InterPro" id="IPR036188">
    <property type="entry name" value="FAD/NAD-bd_sf"/>
</dbReference>
<dbReference type="Proteomes" id="UP000618460">
    <property type="component" value="Unassembled WGS sequence"/>
</dbReference>
<dbReference type="GO" id="GO:0050661">
    <property type="term" value="F:NADP binding"/>
    <property type="evidence" value="ECO:0007669"/>
    <property type="project" value="UniProtKB-UniRule"/>
</dbReference>
<organism evidence="8 9">
    <name type="scientific">Paraliobacillus quinghaiensis</name>
    <dbReference type="NCBI Taxonomy" id="470815"/>
    <lineage>
        <taxon>Bacteria</taxon>
        <taxon>Bacillati</taxon>
        <taxon>Bacillota</taxon>
        <taxon>Bacilli</taxon>
        <taxon>Bacillales</taxon>
        <taxon>Bacillaceae</taxon>
        <taxon>Paraliobacillus</taxon>
    </lineage>
</organism>
<dbReference type="RefSeq" id="WP_117156917.1">
    <property type="nucleotide sequence ID" value="NZ_BMLG01000024.1"/>
</dbReference>
<evidence type="ECO:0000256" key="6">
    <source>
        <dbReference type="HAMAP-Rule" id="MF_01685"/>
    </source>
</evidence>
<feature type="binding site" evidence="6">
    <location>
        <position position="37"/>
    </location>
    <ligand>
        <name>FAD</name>
        <dbReference type="ChEBI" id="CHEBI:57692"/>
    </ligand>
</feature>
<dbReference type="SUPFAM" id="SSF51905">
    <property type="entry name" value="FAD/NAD(P)-binding domain"/>
    <property type="match status" value="1"/>
</dbReference>
<name>A0A917WY19_9BACI</name>
<evidence type="ECO:0000256" key="5">
    <source>
        <dbReference type="ARBA" id="ARBA00023002"/>
    </source>
</evidence>
<dbReference type="OrthoDB" id="2960536at2"/>
<keyword evidence="9" id="KW-1185">Reference proteome</keyword>
<feature type="binding site" evidence="6">
    <location>
        <position position="50"/>
    </location>
    <ligand>
        <name>FAD</name>
        <dbReference type="ChEBI" id="CHEBI:57692"/>
    </ligand>
</feature>
<dbReference type="Pfam" id="PF07992">
    <property type="entry name" value="Pyr_redox_2"/>
    <property type="match status" value="1"/>
</dbReference>
<sequence>MKEKQELYDVTIIGGGTTGLYATFYSGLRDMKTKLIEASPIFGGKVSLFYPEKLVHEVGAIPAKTGEEIVAETVKQAQTYQPNFVQNEWIEDIEKLNDGTFILTAASGKQHFSKTIILATGTGRFTVRGPECFDLQHDKNVHTSIRDWQQYQDKRVAILTSNRAGIDWSLKIDGSAEKVFLINEKSAFQKAQTTDIERVNQSNVDVRTETLVEEVIREQDLVKEIIVKNKDGVSERIAVDDILVYNGVELQSATFEKWGLNLDKGRIATDTKMHTNIEGVFVAGDAASYPGKMILIAAGYTEAMTAVNSAKKYVDPKASDQVYSTVIYRDKQQ</sequence>
<reference evidence="8" key="1">
    <citation type="journal article" date="2014" name="Int. J. Syst. Evol. Microbiol.">
        <title>Complete genome sequence of Corynebacterium casei LMG S-19264T (=DSM 44701T), isolated from a smear-ripened cheese.</title>
        <authorList>
            <consortium name="US DOE Joint Genome Institute (JGI-PGF)"/>
            <person name="Walter F."/>
            <person name="Albersmeier A."/>
            <person name="Kalinowski J."/>
            <person name="Ruckert C."/>
        </authorList>
    </citation>
    <scope>NUCLEOTIDE SEQUENCE</scope>
    <source>
        <strain evidence="8">CGMCC 1.6333</strain>
    </source>
</reference>
<dbReference type="PRINTS" id="PR00469">
    <property type="entry name" value="PNDRDTASEII"/>
</dbReference>
<dbReference type="InterPro" id="IPR050097">
    <property type="entry name" value="Ferredoxin-NADP_redctase_2"/>
</dbReference>
<dbReference type="InterPro" id="IPR023753">
    <property type="entry name" value="FAD/NAD-binding_dom"/>
</dbReference>
<keyword evidence="4 6" id="KW-0521">NADP</keyword>
<evidence type="ECO:0000259" key="7">
    <source>
        <dbReference type="Pfam" id="PF07992"/>
    </source>
</evidence>
<comment type="subunit">
    <text evidence="1 6">Homodimer.</text>
</comment>
<comment type="caution">
    <text evidence="8">The sequence shown here is derived from an EMBL/GenBank/DDBJ whole genome shotgun (WGS) entry which is preliminary data.</text>
</comment>
<feature type="binding site" evidence="6">
    <location>
        <position position="325"/>
    </location>
    <ligand>
        <name>FAD</name>
        <dbReference type="ChEBI" id="CHEBI:57692"/>
    </ligand>
</feature>
<feature type="domain" description="FAD/NAD(P)-binding" evidence="7">
    <location>
        <begin position="8"/>
        <end position="299"/>
    </location>
</feature>
<evidence type="ECO:0000256" key="1">
    <source>
        <dbReference type="ARBA" id="ARBA00011738"/>
    </source>
</evidence>
<protein>
    <recommendedName>
        <fullName evidence="6">Ferredoxin--NADP reductase</fullName>
        <shortName evidence="6">FNR</shortName>
        <shortName evidence="6">Fd-NADP(+) reductase</shortName>
        <ecNumber evidence="6">1.18.1.2</ecNumber>
    </recommendedName>
</protein>
<accession>A0A917WY19</accession>
<keyword evidence="2 6" id="KW-0285">Flavoprotein</keyword>
<comment type="cofactor">
    <cofactor evidence="6">
        <name>FAD</name>
        <dbReference type="ChEBI" id="CHEBI:57692"/>
    </cofactor>
    <text evidence="6">Binds 1 FAD per subunit.</text>
</comment>
<dbReference type="GO" id="GO:0050660">
    <property type="term" value="F:flavin adenine dinucleotide binding"/>
    <property type="evidence" value="ECO:0007669"/>
    <property type="project" value="UniProtKB-UniRule"/>
</dbReference>
<evidence type="ECO:0000256" key="3">
    <source>
        <dbReference type="ARBA" id="ARBA00022827"/>
    </source>
</evidence>
<feature type="binding site" evidence="6">
    <location>
        <position position="90"/>
    </location>
    <ligand>
        <name>FAD</name>
        <dbReference type="ChEBI" id="CHEBI:57692"/>
    </ligand>
</feature>
<evidence type="ECO:0000313" key="9">
    <source>
        <dbReference type="Proteomes" id="UP000618460"/>
    </source>
</evidence>
<dbReference type="EMBL" id="BMLG01000024">
    <property type="protein sequence ID" value="GGM40789.1"/>
    <property type="molecule type" value="Genomic_DNA"/>
</dbReference>
<evidence type="ECO:0000313" key="8">
    <source>
        <dbReference type="EMBL" id="GGM40789.1"/>
    </source>
</evidence>
<reference evidence="8" key="2">
    <citation type="submission" date="2020-09" db="EMBL/GenBank/DDBJ databases">
        <authorList>
            <person name="Sun Q."/>
            <person name="Zhou Y."/>
        </authorList>
    </citation>
    <scope>NUCLEOTIDE SEQUENCE</scope>
    <source>
        <strain evidence="8">CGMCC 1.6333</strain>
    </source>
</reference>